<evidence type="ECO:0000256" key="1">
    <source>
        <dbReference type="SAM" id="Phobius"/>
    </source>
</evidence>
<evidence type="ECO:0008006" key="4">
    <source>
        <dbReference type="Google" id="ProtNLM"/>
    </source>
</evidence>
<keyword evidence="1" id="KW-0812">Transmembrane</keyword>
<dbReference type="RefSeq" id="WP_066141309.1">
    <property type="nucleotide sequence ID" value="NZ_CBCSGM010000003.1"/>
</dbReference>
<accession>A0A2X4ZP27</accession>
<reference evidence="2 3" key="1">
    <citation type="submission" date="2018-06" db="EMBL/GenBank/DDBJ databases">
        <authorList>
            <consortium name="Pathogen Informatics"/>
            <person name="Doyle S."/>
        </authorList>
    </citation>
    <scope>NUCLEOTIDE SEQUENCE [LARGE SCALE GENOMIC DNA]</scope>
    <source>
        <strain evidence="2 3">NCTC4824</strain>
    </source>
</reference>
<feature type="transmembrane region" description="Helical" evidence="1">
    <location>
        <begin position="7"/>
        <end position="30"/>
    </location>
</feature>
<dbReference type="EMBL" id="LS483476">
    <property type="protein sequence ID" value="SQI62164.1"/>
    <property type="molecule type" value="Genomic_DNA"/>
</dbReference>
<proteinExistence type="predicted"/>
<feature type="transmembrane region" description="Helical" evidence="1">
    <location>
        <begin position="112"/>
        <end position="133"/>
    </location>
</feature>
<dbReference type="AlphaFoldDB" id="A0A2X4ZP27"/>
<keyword evidence="1" id="KW-0472">Membrane</keyword>
<name>A0A2X4ZP27_LEDLE</name>
<dbReference type="STRING" id="1348624.GCA_001591545_02151"/>
<sequence length="434" mass="50521">MRQRNLLITLFQGMVEYLLLFPIILIIGVLLEAPSLGAWLISLFGLFCIGVLFKTLLPNQKWWVYASFSLVIGVFSSVFFYEQLIVWIIWAIIHPSLIYRGIMYASRSWDRLLSAGFLWFGGFIIYFISYFFFRYVEKLHPYLTLITVAGASVIVLILFISNSEQLKSATLSKQRTPFISRTIKKQNRLFLVITIALIALVTNGQAIRDVLLNGVKSFINWMLGFVSSSQGEQMTEQAPPPAQPNLGLEPGGPSAFAKFLEMIMTYVFYVFLIVAAIAALLLIIKKSRLWIKRIIGSFIAFLKQIGNRSMEREETGQYIDEKESVFDWKEWKKEQQDKAKELVQNIFKREPRWESLSNHQKVRYIYRRFLLQQLTKLNFKPTNTPRETLQELKTNIVDEGQIDKLRDAYEQTRYGEEDIGDEKIKKLYAFMREK</sequence>
<evidence type="ECO:0000313" key="3">
    <source>
        <dbReference type="Proteomes" id="UP000249134"/>
    </source>
</evidence>
<feature type="transmembrane region" description="Helical" evidence="1">
    <location>
        <begin position="139"/>
        <end position="160"/>
    </location>
</feature>
<feature type="transmembrane region" description="Helical" evidence="1">
    <location>
        <begin position="189"/>
        <end position="207"/>
    </location>
</feature>
<organism evidence="2 3">
    <name type="scientific">Lederbergia lenta</name>
    <name type="common">Bacillus lentus</name>
    <dbReference type="NCBI Taxonomy" id="1467"/>
    <lineage>
        <taxon>Bacteria</taxon>
        <taxon>Bacillati</taxon>
        <taxon>Bacillota</taxon>
        <taxon>Bacilli</taxon>
        <taxon>Bacillales</taxon>
        <taxon>Bacillaceae</taxon>
        <taxon>Lederbergia</taxon>
    </lineage>
</organism>
<feature type="transmembrane region" description="Helical" evidence="1">
    <location>
        <begin position="87"/>
        <end position="105"/>
    </location>
</feature>
<dbReference type="KEGG" id="blen:NCTC4824_03631"/>
<feature type="transmembrane region" description="Helical" evidence="1">
    <location>
        <begin position="36"/>
        <end position="53"/>
    </location>
</feature>
<feature type="transmembrane region" description="Helical" evidence="1">
    <location>
        <begin position="62"/>
        <end position="81"/>
    </location>
</feature>
<gene>
    <name evidence="2" type="ORF">NCTC4824_03631</name>
</gene>
<keyword evidence="1" id="KW-1133">Transmembrane helix</keyword>
<evidence type="ECO:0000313" key="2">
    <source>
        <dbReference type="EMBL" id="SQI62164.1"/>
    </source>
</evidence>
<protein>
    <recommendedName>
        <fullName evidence="4">DUF4129 domain-containing protein</fullName>
    </recommendedName>
</protein>
<keyword evidence="3" id="KW-1185">Reference proteome</keyword>
<dbReference type="Proteomes" id="UP000249134">
    <property type="component" value="Chromosome 1"/>
</dbReference>
<feature type="transmembrane region" description="Helical" evidence="1">
    <location>
        <begin position="263"/>
        <end position="284"/>
    </location>
</feature>